<protein>
    <submittedName>
        <fullName evidence="1">Uncharacterized protein</fullName>
    </submittedName>
</protein>
<dbReference type="Proteomes" id="UP000266188">
    <property type="component" value="Unassembled WGS sequence"/>
</dbReference>
<reference evidence="2" key="1">
    <citation type="submission" date="2017-02" db="EMBL/GenBank/DDBJ databases">
        <authorList>
            <person name="Tafer H."/>
            <person name="Lopandic K."/>
        </authorList>
    </citation>
    <scope>NUCLEOTIDE SEQUENCE [LARGE SCALE GENOMIC DNA]</scope>
    <source>
        <strain evidence="2">CBS 366.77</strain>
    </source>
</reference>
<accession>A0A3A2Z1B9</accession>
<dbReference type="AlphaFoldDB" id="A0A3A2Z1B9"/>
<feature type="non-terminal residue" evidence="1">
    <location>
        <position position="77"/>
    </location>
</feature>
<organism evidence="1 2">
    <name type="scientific">Aspergillus sclerotialis</name>
    <dbReference type="NCBI Taxonomy" id="2070753"/>
    <lineage>
        <taxon>Eukaryota</taxon>
        <taxon>Fungi</taxon>
        <taxon>Dikarya</taxon>
        <taxon>Ascomycota</taxon>
        <taxon>Pezizomycotina</taxon>
        <taxon>Eurotiomycetes</taxon>
        <taxon>Eurotiomycetidae</taxon>
        <taxon>Eurotiales</taxon>
        <taxon>Aspergillaceae</taxon>
        <taxon>Aspergillus</taxon>
        <taxon>Aspergillus subgen. Polypaecilum</taxon>
    </lineage>
</organism>
<keyword evidence="2" id="KW-1185">Reference proteome</keyword>
<evidence type="ECO:0000313" key="1">
    <source>
        <dbReference type="EMBL" id="RJE16902.1"/>
    </source>
</evidence>
<name>A0A3A2Z1B9_9EURO</name>
<comment type="caution">
    <text evidence="1">The sequence shown here is derived from an EMBL/GenBank/DDBJ whole genome shotgun (WGS) entry which is preliminary data.</text>
</comment>
<proteinExistence type="predicted"/>
<gene>
    <name evidence="1" type="ORF">PHISCL_10761</name>
</gene>
<dbReference type="EMBL" id="MVGC01002235">
    <property type="protein sequence ID" value="RJE16902.1"/>
    <property type="molecule type" value="Genomic_DNA"/>
</dbReference>
<evidence type="ECO:0000313" key="2">
    <source>
        <dbReference type="Proteomes" id="UP000266188"/>
    </source>
</evidence>
<sequence>MGVMDFGKQSKRIDQVARMDNQAAGASNVPSIGRVIPCRGPHFGFELHMLPEVMFLNDVLEVLQNLRLVDIVVGPGI</sequence>